<gene>
    <name evidence="2" type="ORF">L3X38_003372</name>
</gene>
<protein>
    <submittedName>
        <fullName evidence="2">Uncharacterized protein</fullName>
    </submittedName>
</protein>
<evidence type="ECO:0000256" key="1">
    <source>
        <dbReference type="SAM" id="MobiDB-lite"/>
    </source>
</evidence>
<feature type="region of interest" description="Disordered" evidence="1">
    <location>
        <begin position="1"/>
        <end position="72"/>
    </location>
</feature>
<comment type="caution">
    <text evidence="2">The sequence shown here is derived from an EMBL/GenBank/DDBJ whole genome shotgun (WGS) entry which is preliminary data.</text>
</comment>
<sequence length="152" mass="16775">MASKSQSKEAQASKGQGKDIAISKAQMGESKSVPSNPAKKMRFTSSSEKDPSSTTFDEVTRLTHGPEGADLGSCSNGLCCWGRGQEDGLVCSQKMEDFKSTLTRQFILPFANEKEKLKEPPQLYNFIEKSQWDAFVASRLSQDFEAMHSKQP</sequence>
<accession>A0AAD4ZLX9</accession>
<reference evidence="2 3" key="1">
    <citation type="journal article" date="2022" name="G3 (Bethesda)">
        <title>Whole-genome sequence and methylome profiling of the almond [Prunus dulcis (Mill.) D.A. Webb] cultivar 'Nonpareil'.</title>
        <authorList>
            <person name="D'Amico-Willman K.M."/>
            <person name="Ouma W.Z."/>
            <person name="Meulia T."/>
            <person name="Sideli G.M."/>
            <person name="Gradziel T.M."/>
            <person name="Fresnedo-Ramirez J."/>
        </authorList>
    </citation>
    <scope>NUCLEOTIDE SEQUENCE [LARGE SCALE GENOMIC DNA]</scope>
    <source>
        <strain evidence="2">Clone GOH B32 T37-40</strain>
    </source>
</reference>
<feature type="compositionally biased region" description="Low complexity" evidence="1">
    <location>
        <begin position="1"/>
        <end position="15"/>
    </location>
</feature>
<proteinExistence type="predicted"/>
<dbReference type="Proteomes" id="UP001054821">
    <property type="component" value="Chromosome 1"/>
</dbReference>
<keyword evidence="3" id="KW-1185">Reference proteome</keyword>
<name>A0AAD4ZLX9_PRUDU</name>
<dbReference type="EMBL" id="JAJFAZ020000001">
    <property type="protein sequence ID" value="KAI5350481.1"/>
    <property type="molecule type" value="Genomic_DNA"/>
</dbReference>
<dbReference type="AlphaFoldDB" id="A0AAD4ZLX9"/>
<evidence type="ECO:0000313" key="2">
    <source>
        <dbReference type="EMBL" id="KAI5350481.1"/>
    </source>
</evidence>
<organism evidence="2 3">
    <name type="scientific">Prunus dulcis</name>
    <name type="common">Almond</name>
    <name type="synonym">Amygdalus dulcis</name>
    <dbReference type="NCBI Taxonomy" id="3755"/>
    <lineage>
        <taxon>Eukaryota</taxon>
        <taxon>Viridiplantae</taxon>
        <taxon>Streptophyta</taxon>
        <taxon>Embryophyta</taxon>
        <taxon>Tracheophyta</taxon>
        <taxon>Spermatophyta</taxon>
        <taxon>Magnoliopsida</taxon>
        <taxon>eudicotyledons</taxon>
        <taxon>Gunneridae</taxon>
        <taxon>Pentapetalae</taxon>
        <taxon>rosids</taxon>
        <taxon>fabids</taxon>
        <taxon>Rosales</taxon>
        <taxon>Rosaceae</taxon>
        <taxon>Amygdaloideae</taxon>
        <taxon>Amygdaleae</taxon>
        <taxon>Prunus</taxon>
    </lineage>
</organism>
<evidence type="ECO:0000313" key="3">
    <source>
        <dbReference type="Proteomes" id="UP001054821"/>
    </source>
</evidence>